<organism evidence="13 14">
    <name type="scientific">Rubrobacter tropicus</name>
    <dbReference type="NCBI Taxonomy" id="2653851"/>
    <lineage>
        <taxon>Bacteria</taxon>
        <taxon>Bacillati</taxon>
        <taxon>Actinomycetota</taxon>
        <taxon>Rubrobacteria</taxon>
        <taxon>Rubrobacterales</taxon>
        <taxon>Rubrobacteraceae</taxon>
        <taxon>Rubrobacter</taxon>
    </lineage>
</organism>
<evidence type="ECO:0000256" key="2">
    <source>
        <dbReference type="ARBA" id="ARBA00008240"/>
    </source>
</evidence>
<feature type="domain" description="Major facilitator superfamily (MFS) profile" evidence="12">
    <location>
        <begin position="24"/>
        <end position="439"/>
    </location>
</feature>
<evidence type="ECO:0000256" key="9">
    <source>
        <dbReference type="ARBA" id="ARBA00037295"/>
    </source>
</evidence>
<dbReference type="KEGG" id="rub:GBA63_02215"/>
<evidence type="ECO:0000256" key="11">
    <source>
        <dbReference type="SAM" id="Phobius"/>
    </source>
</evidence>
<dbReference type="RefSeq" id="WP_166173079.1">
    <property type="nucleotide sequence ID" value="NZ_CP045119.1"/>
</dbReference>
<keyword evidence="6" id="KW-0769">Symport</keyword>
<dbReference type="Gene3D" id="1.20.1250.20">
    <property type="entry name" value="MFS general substrate transporter like domains"/>
    <property type="match status" value="1"/>
</dbReference>
<keyword evidence="3" id="KW-0813">Transport</keyword>
<evidence type="ECO:0000256" key="7">
    <source>
        <dbReference type="ARBA" id="ARBA00022989"/>
    </source>
</evidence>
<feature type="transmembrane region" description="Helical" evidence="11">
    <location>
        <begin position="39"/>
        <end position="55"/>
    </location>
</feature>
<proteinExistence type="inferred from homology"/>
<accession>A0A6G8Q520</accession>
<keyword evidence="5 11" id="KW-0812">Transmembrane</keyword>
<dbReference type="InterPro" id="IPR005828">
    <property type="entry name" value="MFS_sugar_transport-like"/>
</dbReference>
<evidence type="ECO:0000313" key="13">
    <source>
        <dbReference type="EMBL" id="QIN81572.1"/>
    </source>
</evidence>
<feature type="transmembrane region" description="Helical" evidence="11">
    <location>
        <begin position="196"/>
        <end position="215"/>
    </location>
</feature>
<dbReference type="InterPro" id="IPR020846">
    <property type="entry name" value="MFS_dom"/>
</dbReference>
<dbReference type="Proteomes" id="UP000501452">
    <property type="component" value="Chromosome"/>
</dbReference>
<keyword evidence="4" id="KW-1003">Cell membrane</keyword>
<gene>
    <name evidence="13" type="ORF">GBA63_02215</name>
</gene>
<keyword evidence="7 11" id="KW-1133">Transmembrane helix</keyword>
<reference evidence="13 14" key="1">
    <citation type="submission" date="2019-10" db="EMBL/GenBank/DDBJ databases">
        <title>Rubrobacter sp nov SCSIO 52090 isolated from a deep-sea sediment in the South China Sea.</title>
        <authorList>
            <person name="Chen R.W."/>
        </authorList>
    </citation>
    <scope>NUCLEOTIDE SEQUENCE [LARGE SCALE GENOMIC DNA]</scope>
    <source>
        <strain evidence="13 14">SCSIO 52909</strain>
    </source>
</reference>
<feature type="transmembrane region" description="Helical" evidence="11">
    <location>
        <begin position="344"/>
        <end position="373"/>
    </location>
</feature>
<evidence type="ECO:0000313" key="14">
    <source>
        <dbReference type="Proteomes" id="UP000501452"/>
    </source>
</evidence>
<evidence type="ECO:0000256" key="8">
    <source>
        <dbReference type="ARBA" id="ARBA00023136"/>
    </source>
</evidence>
<dbReference type="SUPFAM" id="SSF103473">
    <property type="entry name" value="MFS general substrate transporter"/>
    <property type="match status" value="1"/>
</dbReference>
<evidence type="ECO:0000256" key="4">
    <source>
        <dbReference type="ARBA" id="ARBA00022475"/>
    </source>
</evidence>
<feature type="transmembrane region" description="Helical" evidence="11">
    <location>
        <begin position="61"/>
        <end position="85"/>
    </location>
</feature>
<dbReference type="InterPro" id="IPR036259">
    <property type="entry name" value="MFS_trans_sf"/>
</dbReference>
<keyword evidence="8 11" id="KW-0472">Membrane</keyword>
<evidence type="ECO:0000256" key="5">
    <source>
        <dbReference type="ARBA" id="ARBA00022692"/>
    </source>
</evidence>
<dbReference type="EMBL" id="CP045119">
    <property type="protein sequence ID" value="QIN81572.1"/>
    <property type="molecule type" value="Genomic_DNA"/>
</dbReference>
<dbReference type="InterPro" id="IPR005829">
    <property type="entry name" value="Sugar_transporter_CS"/>
</dbReference>
<feature type="transmembrane region" description="Helical" evidence="11">
    <location>
        <begin position="414"/>
        <end position="434"/>
    </location>
</feature>
<feature type="transmembrane region" description="Helical" evidence="11">
    <location>
        <begin position="318"/>
        <end position="338"/>
    </location>
</feature>
<dbReference type="PANTHER" id="PTHR43045:SF1">
    <property type="entry name" value="SHIKIMATE TRANSPORTER"/>
    <property type="match status" value="1"/>
</dbReference>
<dbReference type="AlphaFoldDB" id="A0A6G8Q520"/>
<keyword evidence="14" id="KW-1185">Reference proteome</keyword>
<comment type="similarity">
    <text evidence="2">Belongs to the major facilitator superfamily. Metabolite:H+ Symporter (MHS) family (TC 2.A.1.6) family.</text>
</comment>
<dbReference type="CDD" id="cd17369">
    <property type="entry name" value="MFS_ShiA_like"/>
    <property type="match status" value="1"/>
</dbReference>
<sequence length="448" mass="47171">MSTSYDPATASSGTGQETGSRRRVVISTYIGTVIEWYDFYLYGAAAALVFNVLFFPEFSPLAGTLASFATLGAGFLARPIGGIVWGHFGDRFGRKRMLVASIVIMGVATTLVGLLPTYAQIGVWAPVLLVSIRIVQGISAGGEWGGAALMALEHAPTRRRGLWSSVAQVGVGSGIVLSTLVFSLFTRMPEGAFMSWGWRVPFLLAFPLVALGLYIRLKVEESPIFQEAQRRGEDRADEAGVPIVELLRHQWRSVLIAIMLVIGPFAASAVFITFGLSYAAQVGFDSTTATGALVVAATVSVIGGILSAAASDYLGRRPVFMTGAALLAVMSFVVFSAYNTGSTVLLFLGLSITYGTHSVMYGPLAAFLSELFATTTRYTGASVGYQVAGALGGGFAPAIAVILLGAAGGPPNTLYVSLFMAACCAASFVAAYLSRETYRLDLTKVSKS</sequence>
<evidence type="ECO:0000256" key="6">
    <source>
        <dbReference type="ARBA" id="ARBA00022847"/>
    </source>
</evidence>
<feature type="transmembrane region" description="Helical" evidence="11">
    <location>
        <begin position="162"/>
        <end position="184"/>
    </location>
</feature>
<comment type="subcellular location">
    <subcellularLocation>
        <location evidence="1">Cell membrane</location>
        <topology evidence="1">Multi-pass membrane protein</topology>
    </subcellularLocation>
</comment>
<protein>
    <recommendedName>
        <fullName evidence="10">Putative proline/betaine transporter</fullName>
    </recommendedName>
</protein>
<feature type="transmembrane region" description="Helical" evidence="11">
    <location>
        <begin position="385"/>
        <end position="408"/>
    </location>
</feature>
<evidence type="ECO:0000256" key="3">
    <source>
        <dbReference type="ARBA" id="ARBA00022448"/>
    </source>
</evidence>
<feature type="transmembrane region" description="Helical" evidence="11">
    <location>
        <begin position="292"/>
        <end position="311"/>
    </location>
</feature>
<dbReference type="GO" id="GO:0005886">
    <property type="term" value="C:plasma membrane"/>
    <property type="evidence" value="ECO:0007669"/>
    <property type="project" value="UniProtKB-SubCell"/>
</dbReference>
<evidence type="ECO:0000259" key="12">
    <source>
        <dbReference type="PROSITE" id="PS50850"/>
    </source>
</evidence>
<dbReference type="PANTHER" id="PTHR43045">
    <property type="entry name" value="SHIKIMATE TRANSPORTER"/>
    <property type="match status" value="1"/>
</dbReference>
<name>A0A6G8Q520_9ACTN</name>
<comment type="function">
    <text evidence="9">May be a proton symporter involved in the uptake of osmolytes such as proline and glycine betaine.</text>
</comment>
<dbReference type="PROSITE" id="PS00216">
    <property type="entry name" value="SUGAR_TRANSPORT_1"/>
    <property type="match status" value="1"/>
</dbReference>
<evidence type="ECO:0000256" key="1">
    <source>
        <dbReference type="ARBA" id="ARBA00004651"/>
    </source>
</evidence>
<dbReference type="PROSITE" id="PS50850">
    <property type="entry name" value="MFS"/>
    <property type="match status" value="1"/>
</dbReference>
<feature type="transmembrane region" description="Helical" evidence="11">
    <location>
        <begin position="97"/>
        <end position="115"/>
    </location>
</feature>
<feature type="transmembrane region" description="Helical" evidence="11">
    <location>
        <begin position="121"/>
        <end position="141"/>
    </location>
</feature>
<evidence type="ECO:0000256" key="10">
    <source>
        <dbReference type="ARBA" id="ARBA00039918"/>
    </source>
</evidence>
<dbReference type="FunFam" id="1.20.1250.20:FF:000001">
    <property type="entry name" value="Dicarboxylate MFS transporter"/>
    <property type="match status" value="1"/>
</dbReference>
<dbReference type="GO" id="GO:0015293">
    <property type="term" value="F:symporter activity"/>
    <property type="evidence" value="ECO:0007669"/>
    <property type="project" value="UniProtKB-KW"/>
</dbReference>
<dbReference type="Pfam" id="PF00083">
    <property type="entry name" value="Sugar_tr"/>
    <property type="match status" value="1"/>
</dbReference>
<feature type="transmembrane region" description="Helical" evidence="11">
    <location>
        <begin position="254"/>
        <end position="280"/>
    </location>
</feature>